<evidence type="ECO:0000313" key="3">
    <source>
        <dbReference type="Proteomes" id="UP001066276"/>
    </source>
</evidence>
<accession>A0AAV7MAE0</accession>
<keyword evidence="3" id="KW-1185">Reference proteome</keyword>
<evidence type="ECO:0000256" key="1">
    <source>
        <dbReference type="SAM" id="MobiDB-lite"/>
    </source>
</evidence>
<evidence type="ECO:0000313" key="2">
    <source>
        <dbReference type="EMBL" id="KAJ1100064.1"/>
    </source>
</evidence>
<reference evidence="2" key="1">
    <citation type="journal article" date="2022" name="bioRxiv">
        <title>Sequencing and chromosome-scale assembly of the giantPleurodeles waltlgenome.</title>
        <authorList>
            <person name="Brown T."/>
            <person name="Elewa A."/>
            <person name="Iarovenko S."/>
            <person name="Subramanian E."/>
            <person name="Araus A.J."/>
            <person name="Petzold A."/>
            <person name="Susuki M."/>
            <person name="Suzuki K.-i.T."/>
            <person name="Hayashi T."/>
            <person name="Toyoda A."/>
            <person name="Oliveira C."/>
            <person name="Osipova E."/>
            <person name="Leigh N.D."/>
            <person name="Simon A."/>
            <person name="Yun M.H."/>
        </authorList>
    </citation>
    <scope>NUCLEOTIDE SEQUENCE</scope>
    <source>
        <strain evidence="2">20211129_DDA</strain>
        <tissue evidence="2">Liver</tissue>
    </source>
</reference>
<name>A0AAV7MAE0_PLEWA</name>
<dbReference type="AlphaFoldDB" id="A0AAV7MAE0"/>
<feature type="region of interest" description="Disordered" evidence="1">
    <location>
        <begin position="145"/>
        <end position="190"/>
    </location>
</feature>
<dbReference type="Proteomes" id="UP001066276">
    <property type="component" value="Chromosome 10"/>
</dbReference>
<gene>
    <name evidence="2" type="ORF">NDU88_005153</name>
</gene>
<dbReference type="EMBL" id="JANPWB010000014">
    <property type="protein sequence ID" value="KAJ1100064.1"/>
    <property type="molecule type" value="Genomic_DNA"/>
</dbReference>
<sequence>MGANEAAGNFLSHGQECYEDSKQVRHLLALRTRQRTKTRGDSCDQGWGNQIFCTPPQIWEEFHDFYEEPYQAEVVYNNKQKIWLYLDSVALTMLSFEEVRLPEGTWRAASGSQLARRTSRRSWGRARTHSDRLDVPPGRLKLGIPAVSETGGGIRRETPALGAYRAGAPPGAKGFGEDSPAGESRQSQHW</sequence>
<proteinExistence type="predicted"/>
<comment type="caution">
    <text evidence="2">The sequence shown here is derived from an EMBL/GenBank/DDBJ whole genome shotgun (WGS) entry which is preliminary data.</text>
</comment>
<protein>
    <submittedName>
        <fullName evidence="2">Uncharacterized protein</fullName>
    </submittedName>
</protein>
<organism evidence="2 3">
    <name type="scientific">Pleurodeles waltl</name>
    <name type="common">Iberian ribbed newt</name>
    <dbReference type="NCBI Taxonomy" id="8319"/>
    <lineage>
        <taxon>Eukaryota</taxon>
        <taxon>Metazoa</taxon>
        <taxon>Chordata</taxon>
        <taxon>Craniata</taxon>
        <taxon>Vertebrata</taxon>
        <taxon>Euteleostomi</taxon>
        <taxon>Amphibia</taxon>
        <taxon>Batrachia</taxon>
        <taxon>Caudata</taxon>
        <taxon>Salamandroidea</taxon>
        <taxon>Salamandridae</taxon>
        <taxon>Pleurodelinae</taxon>
        <taxon>Pleurodeles</taxon>
    </lineage>
</organism>